<keyword evidence="2" id="KW-1185">Reference proteome</keyword>
<proteinExistence type="predicted"/>
<dbReference type="EMBL" id="LMWV01000015">
    <property type="protein sequence ID" value="KUN66122.1"/>
    <property type="molecule type" value="Genomic_DNA"/>
</dbReference>
<accession>A0A101S2K0</accession>
<sequence length="156" mass="16644">MPVISGEAMFWAYDVALGVLFIEAARVGAEMPADLRPSGWPELEQGLRTQALVGSSSAVLLDDFAVEQQEVLLSCIVEAARRIEARGGVSQDEVSTWPELEESGTSFLRGAEHIAAAPLVELAQALVDLAAGTLSPAPAERYWYYGTPQGRIVQGG</sequence>
<dbReference type="RefSeq" id="WP_062238281.1">
    <property type="nucleotide sequence ID" value="NZ_JBIATL010000002.1"/>
</dbReference>
<name>A0A101S2K0_9ACTN</name>
<dbReference type="AlphaFoldDB" id="A0A101S2K0"/>
<gene>
    <name evidence="1" type="ORF">AQJ54_17265</name>
</gene>
<dbReference type="Proteomes" id="UP000054375">
    <property type="component" value="Unassembled WGS sequence"/>
</dbReference>
<comment type="caution">
    <text evidence="1">The sequence shown here is derived from an EMBL/GenBank/DDBJ whole genome shotgun (WGS) entry which is preliminary data.</text>
</comment>
<organism evidence="1 2">
    <name type="scientific">Streptomyces griseorubiginosus</name>
    <dbReference type="NCBI Taxonomy" id="67304"/>
    <lineage>
        <taxon>Bacteria</taxon>
        <taxon>Bacillati</taxon>
        <taxon>Actinomycetota</taxon>
        <taxon>Actinomycetes</taxon>
        <taxon>Kitasatosporales</taxon>
        <taxon>Streptomycetaceae</taxon>
        <taxon>Streptomyces</taxon>
    </lineage>
</organism>
<reference evidence="1 2" key="1">
    <citation type="submission" date="2015-10" db="EMBL/GenBank/DDBJ databases">
        <title>Draft genome sequence of Streptomyces griseorubiginosus DSM 40469, type strain for the species Streptomyces griseorubiginosus.</title>
        <authorList>
            <person name="Ruckert C."/>
            <person name="Winkler A."/>
            <person name="Kalinowski J."/>
            <person name="Kampfer P."/>
            <person name="Glaeser S."/>
        </authorList>
    </citation>
    <scope>NUCLEOTIDE SEQUENCE [LARGE SCALE GENOMIC DNA]</scope>
    <source>
        <strain evidence="1 2">DSM 40469</strain>
    </source>
</reference>
<evidence type="ECO:0000313" key="1">
    <source>
        <dbReference type="EMBL" id="KUN66122.1"/>
    </source>
</evidence>
<evidence type="ECO:0000313" key="2">
    <source>
        <dbReference type="Proteomes" id="UP000054375"/>
    </source>
</evidence>
<protein>
    <submittedName>
        <fullName evidence="1">Uncharacterized protein</fullName>
    </submittedName>
</protein>